<proteinExistence type="predicted"/>
<evidence type="ECO:0000313" key="2">
    <source>
        <dbReference type="EMBL" id="RLN34968.1"/>
    </source>
</evidence>
<protein>
    <submittedName>
        <fullName evidence="2">Uncharacterized protein</fullName>
    </submittedName>
</protein>
<feature type="region of interest" description="Disordered" evidence="1">
    <location>
        <begin position="26"/>
        <end position="66"/>
    </location>
</feature>
<gene>
    <name evidence="2" type="ORF">C2845_PM03G14590</name>
</gene>
<accession>A0A3L6TBQ0</accession>
<feature type="compositionally biased region" description="Basic and acidic residues" evidence="1">
    <location>
        <begin position="28"/>
        <end position="51"/>
    </location>
</feature>
<dbReference type="EMBL" id="PQIB02000002">
    <property type="protein sequence ID" value="RLN34968.1"/>
    <property type="molecule type" value="Genomic_DNA"/>
</dbReference>
<reference evidence="3" key="1">
    <citation type="journal article" date="2019" name="Nat. Commun.">
        <title>The genome of broomcorn millet.</title>
        <authorList>
            <person name="Zou C."/>
            <person name="Miki D."/>
            <person name="Li D."/>
            <person name="Tang Q."/>
            <person name="Xiao L."/>
            <person name="Rajput S."/>
            <person name="Deng P."/>
            <person name="Jia W."/>
            <person name="Huang R."/>
            <person name="Zhang M."/>
            <person name="Sun Y."/>
            <person name="Hu J."/>
            <person name="Fu X."/>
            <person name="Schnable P.S."/>
            <person name="Li F."/>
            <person name="Zhang H."/>
            <person name="Feng B."/>
            <person name="Zhu X."/>
            <person name="Liu R."/>
            <person name="Schnable J.C."/>
            <person name="Zhu J.-K."/>
            <person name="Zhang H."/>
        </authorList>
    </citation>
    <scope>NUCLEOTIDE SEQUENCE [LARGE SCALE GENOMIC DNA]</scope>
</reference>
<dbReference type="AlphaFoldDB" id="A0A3L6TBQ0"/>
<evidence type="ECO:0000256" key="1">
    <source>
        <dbReference type="SAM" id="MobiDB-lite"/>
    </source>
</evidence>
<name>A0A3L6TBQ0_PANMI</name>
<keyword evidence="3" id="KW-1185">Reference proteome</keyword>
<organism evidence="2 3">
    <name type="scientific">Panicum miliaceum</name>
    <name type="common">Proso millet</name>
    <name type="synonym">Broomcorn millet</name>
    <dbReference type="NCBI Taxonomy" id="4540"/>
    <lineage>
        <taxon>Eukaryota</taxon>
        <taxon>Viridiplantae</taxon>
        <taxon>Streptophyta</taxon>
        <taxon>Embryophyta</taxon>
        <taxon>Tracheophyta</taxon>
        <taxon>Spermatophyta</taxon>
        <taxon>Magnoliopsida</taxon>
        <taxon>Liliopsida</taxon>
        <taxon>Poales</taxon>
        <taxon>Poaceae</taxon>
        <taxon>PACMAD clade</taxon>
        <taxon>Panicoideae</taxon>
        <taxon>Panicodae</taxon>
        <taxon>Paniceae</taxon>
        <taxon>Panicinae</taxon>
        <taxon>Panicum</taxon>
        <taxon>Panicum sect. Panicum</taxon>
    </lineage>
</organism>
<sequence length="131" mass="14491">MALRRLGVCFNNRNAAAKKALANPSMKFPEHVQDDMDDFSKKDDMDAKNTKIPDASKPGMEGSMNLEPLKTTVGTKIYAVEATNLDLDSRQKFGVQSADCIQTVKLAWVMKNSSASPKVEQLQMIRVQDIA</sequence>
<evidence type="ECO:0000313" key="3">
    <source>
        <dbReference type="Proteomes" id="UP000275267"/>
    </source>
</evidence>
<comment type="caution">
    <text evidence="2">The sequence shown here is derived from an EMBL/GenBank/DDBJ whole genome shotgun (WGS) entry which is preliminary data.</text>
</comment>
<dbReference type="Proteomes" id="UP000275267">
    <property type="component" value="Unassembled WGS sequence"/>
</dbReference>